<dbReference type="GO" id="GO:0009507">
    <property type="term" value="C:chloroplast"/>
    <property type="evidence" value="ECO:0007669"/>
    <property type="project" value="UniProtKB-SubCell"/>
</dbReference>
<evidence type="ECO:0000256" key="1">
    <source>
        <dbReference type="ARBA" id="ARBA00004229"/>
    </source>
</evidence>
<keyword evidence="7" id="KW-0442">Lipid degradation</keyword>
<dbReference type="EMBL" id="JAJAGQ010000012">
    <property type="protein sequence ID" value="KAJ8547281.1"/>
    <property type="molecule type" value="Genomic_DNA"/>
</dbReference>
<keyword evidence="6" id="KW-0809">Transit peptide</keyword>
<keyword evidence="5" id="KW-0378">Hydrolase</keyword>
<comment type="subcellular location">
    <subcellularLocation>
        <location evidence="1">Plastid</location>
        <location evidence="1">Chloroplast</location>
    </subcellularLocation>
</comment>
<protein>
    <recommendedName>
        <fullName evidence="10">Fungal lipase-type domain-containing protein</fullName>
    </recommendedName>
</protein>
<comment type="similarity">
    <text evidence="2">Belongs to the AB hydrolase superfamily. Lipase family.</text>
</comment>
<dbReference type="Gene3D" id="3.40.50.1820">
    <property type="entry name" value="alpha/beta hydrolase"/>
    <property type="match status" value="1"/>
</dbReference>
<evidence type="ECO:0000313" key="11">
    <source>
        <dbReference type="EMBL" id="KAJ8547281.1"/>
    </source>
</evidence>
<dbReference type="InterPro" id="IPR029058">
    <property type="entry name" value="AB_hydrolase_fold"/>
</dbReference>
<comment type="caution">
    <text evidence="11">The sequence shown here is derived from an EMBL/GenBank/DDBJ whole genome shotgun (WGS) entry which is preliminary data.</text>
</comment>
<keyword evidence="4" id="KW-0934">Plastid</keyword>
<proteinExistence type="inferred from homology"/>
<feature type="domain" description="Fungal lipase-type" evidence="10">
    <location>
        <begin position="106"/>
        <end position="210"/>
    </location>
</feature>
<dbReference type="SUPFAM" id="SSF53474">
    <property type="entry name" value="alpha/beta-Hydrolases"/>
    <property type="match status" value="1"/>
</dbReference>
<evidence type="ECO:0000313" key="12">
    <source>
        <dbReference type="Proteomes" id="UP001152561"/>
    </source>
</evidence>
<dbReference type="Proteomes" id="UP001152561">
    <property type="component" value="Unassembled WGS sequence"/>
</dbReference>
<evidence type="ECO:0000256" key="3">
    <source>
        <dbReference type="ARBA" id="ARBA00022528"/>
    </source>
</evidence>
<keyword evidence="8" id="KW-0443">Lipid metabolism</keyword>
<evidence type="ECO:0000256" key="2">
    <source>
        <dbReference type="ARBA" id="ARBA00010701"/>
    </source>
</evidence>
<dbReference type="OrthoDB" id="1298122at2759"/>
<feature type="compositionally biased region" description="Basic and acidic residues" evidence="9">
    <location>
        <begin position="15"/>
        <end position="25"/>
    </location>
</feature>
<feature type="compositionally biased region" description="Polar residues" evidence="9">
    <location>
        <begin position="1"/>
        <end position="13"/>
    </location>
</feature>
<sequence>MINSQTVLDSSSMGKEIEKKKGNKFQDDEEMAVAKESEKILSENWKDIHGRNDWEGMLDPIDPLLQAELIRYGDMLQACYDAYDLDLSLSNDEYSACLGRQDITIVWRKTTKDVEEIVDLIDFQRPARDCNMPSHDPTITMEAGFLNVYTRKDYQCNLCKFSAREQVLAEVKRLIDRYSDEEISITITGHSLRSGLAILNAYDIAEIGLEAQTGTLSLFVSYLSQGQELGILDSSNRLKN</sequence>
<evidence type="ECO:0000256" key="7">
    <source>
        <dbReference type="ARBA" id="ARBA00022963"/>
    </source>
</evidence>
<dbReference type="InterPro" id="IPR002921">
    <property type="entry name" value="Fungal_lipase-type"/>
</dbReference>
<dbReference type="GO" id="GO:0047714">
    <property type="term" value="F:galactolipase activity"/>
    <property type="evidence" value="ECO:0007669"/>
    <property type="project" value="UniProtKB-ARBA"/>
</dbReference>
<accession>A0A9Q1RAL4</accession>
<dbReference type="PANTHER" id="PTHR31403">
    <property type="entry name" value="PHOSPHOLIPASE A1-IBETA2, CHLOROPLASTIC"/>
    <property type="match status" value="1"/>
</dbReference>
<dbReference type="Pfam" id="PF01764">
    <property type="entry name" value="Lipase_3"/>
    <property type="match status" value="1"/>
</dbReference>
<evidence type="ECO:0000259" key="10">
    <source>
        <dbReference type="Pfam" id="PF01764"/>
    </source>
</evidence>
<organism evidence="11 12">
    <name type="scientific">Anisodus acutangulus</name>
    <dbReference type="NCBI Taxonomy" id="402998"/>
    <lineage>
        <taxon>Eukaryota</taxon>
        <taxon>Viridiplantae</taxon>
        <taxon>Streptophyta</taxon>
        <taxon>Embryophyta</taxon>
        <taxon>Tracheophyta</taxon>
        <taxon>Spermatophyta</taxon>
        <taxon>Magnoliopsida</taxon>
        <taxon>eudicotyledons</taxon>
        <taxon>Gunneridae</taxon>
        <taxon>Pentapetalae</taxon>
        <taxon>asterids</taxon>
        <taxon>lamiids</taxon>
        <taxon>Solanales</taxon>
        <taxon>Solanaceae</taxon>
        <taxon>Solanoideae</taxon>
        <taxon>Hyoscyameae</taxon>
        <taxon>Anisodus</taxon>
    </lineage>
</organism>
<keyword evidence="12" id="KW-1185">Reference proteome</keyword>
<keyword evidence="3" id="KW-0150">Chloroplast</keyword>
<reference evidence="12" key="1">
    <citation type="journal article" date="2023" name="Proc. Natl. Acad. Sci. U.S.A.">
        <title>Genomic and structural basis for evolution of tropane alkaloid biosynthesis.</title>
        <authorList>
            <person name="Wanga Y.-J."/>
            <person name="Taina T."/>
            <person name="Yua J.-Y."/>
            <person name="Lia J."/>
            <person name="Xua B."/>
            <person name="Chenc J."/>
            <person name="D'Auriad J.C."/>
            <person name="Huanga J.-P."/>
            <person name="Huanga S.-X."/>
        </authorList>
    </citation>
    <scope>NUCLEOTIDE SEQUENCE [LARGE SCALE GENOMIC DNA]</scope>
    <source>
        <strain evidence="12">cv. KIB-2019</strain>
    </source>
</reference>
<evidence type="ECO:0000256" key="6">
    <source>
        <dbReference type="ARBA" id="ARBA00022946"/>
    </source>
</evidence>
<evidence type="ECO:0000256" key="9">
    <source>
        <dbReference type="SAM" id="MobiDB-lite"/>
    </source>
</evidence>
<feature type="region of interest" description="Disordered" evidence="9">
    <location>
        <begin position="1"/>
        <end position="25"/>
    </location>
</feature>
<name>A0A9Q1RAL4_9SOLA</name>
<dbReference type="PANTHER" id="PTHR31403:SF53">
    <property type="entry name" value="PHOSPHOLIPASE A1-IGAMMA2, CHLOROPLASTIC-LIKE"/>
    <property type="match status" value="1"/>
</dbReference>
<dbReference type="GO" id="GO:0016042">
    <property type="term" value="P:lipid catabolic process"/>
    <property type="evidence" value="ECO:0007669"/>
    <property type="project" value="UniProtKB-KW"/>
</dbReference>
<evidence type="ECO:0000256" key="4">
    <source>
        <dbReference type="ARBA" id="ARBA00022640"/>
    </source>
</evidence>
<evidence type="ECO:0000256" key="8">
    <source>
        <dbReference type="ARBA" id="ARBA00023098"/>
    </source>
</evidence>
<gene>
    <name evidence="11" type="ORF">K7X08_010867</name>
</gene>
<evidence type="ECO:0000256" key="5">
    <source>
        <dbReference type="ARBA" id="ARBA00022801"/>
    </source>
</evidence>
<dbReference type="GO" id="GO:0008970">
    <property type="term" value="F:phospholipase A1 activity"/>
    <property type="evidence" value="ECO:0007669"/>
    <property type="project" value="UniProtKB-ARBA"/>
</dbReference>
<dbReference type="AlphaFoldDB" id="A0A9Q1RAL4"/>